<accession>A0A833PTM6</accession>
<comment type="caution">
    <text evidence="3">The sequence shown here is derived from an EMBL/GenBank/DDBJ whole genome shotgun (WGS) entry which is preliminary data.</text>
</comment>
<evidence type="ECO:0000256" key="1">
    <source>
        <dbReference type="SAM" id="MobiDB-lite"/>
    </source>
</evidence>
<name>A0A833PTM6_BURL3</name>
<proteinExistence type="predicted"/>
<dbReference type="Pfam" id="PF06527">
    <property type="entry name" value="TniQ"/>
    <property type="match status" value="1"/>
</dbReference>
<organism evidence="3 4">
    <name type="scientific">Burkholderia lata (strain ATCC 17760 / DSM 23089 / LMG 22485 / NCIMB 9086 / R18194 / 383)</name>
    <dbReference type="NCBI Taxonomy" id="482957"/>
    <lineage>
        <taxon>Bacteria</taxon>
        <taxon>Pseudomonadati</taxon>
        <taxon>Pseudomonadota</taxon>
        <taxon>Betaproteobacteria</taxon>
        <taxon>Burkholderiales</taxon>
        <taxon>Burkholderiaceae</taxon>
        <taxon>Burkholderia</taxon>
        <taxon>Burkholderia cepacia complex</taxon>
    </lineage>
</organism>
<feature type="region of interest" description="Disordered" evidence="1">
    <location>
        <begin position="473"/>
        <end position="493"/>
    </location>
</feature>
<dbReference type="EMBL" id="WNDV01000005">
    <property type="protein sequence ID" value="KAF1038620.1"/>
    <property type="molecule type" value="Genomic_DNA"/>
</dbReference>
<sequence>MKLRKLHRSGLGLSIVKGELFPLYLRRLRVVSNHNLSPPKAWLLPSRMGPVIEMLGGNVGSVEDVIQHNTLIPLAARFIPSEDVTSITSHFINGPRGGLASKVGMAGPRSGWAKHRLLRCPKCLEEDIGSCGKPFWRRDHLLPGILFCGKHQMPLHVSCEICMDYAANPMRTLHAGYHCGCGLNALPETIQLSDAQAEVEIEVARVASRLLESDYLPNLDHQRIAEEIKSSATKLGFIIDGLFRPEIAKEYFSVSPFNSLLSRTGIPSERTFAFSEIIRGRRFLRHPISAISMLKSLAGGWHQVEARLEASVGNRTDHRQPSSVKPIRKHRPKNAPRHKGFIHYAELYKELRRAHPERCHVDLMRLLPRVAQHHLTEISLSEAGYDAPNLYKSDLRTQHLAEELIRHIDERGPNLRATGYRKRITKYALLSSFRRPNVLRQKGLAERLTGVQDALVRNTETHAEWKKRIESLDHAHNTARPNSRPFRRPDAQTDHIINLDY</sequence>
<evidence type="ECO:0000313" key="3">
    <source>
        <dbReference type="EMBL" id="KAF1038620.1"/>
    </source>
</evidence>
<dbReference type="AlphaFoldDB" id="A0A833PTM6"/>
<evidence type="ECO:0000313" key="4">
    <source>
        <dbReference type="Proteomes" id="UP000467522"/>
    </source>
</evidence>
<dbReference type="Proteomes" id="UP000467522">
    <property type="component" value="Unassembled WGS sequence"/>
</dbReference>
<protein>
    <recommendedName>
        <fullName evidence="2">TniQ domain-containing protein</fullName>
    </recommendedName>
</protein>
<evidence type="ECO:0000259" key="2">
    <source>
        <dbReference type="Pfam" id="PF06527"/>
    </source>
</evidence>
<feature type="region of interest" description="Disordered" evidence="1">
    <location>
        <begin position="314"/>
        <end position="335"/>
    </location>
</feature>
<feature type="compositionally biased region" description="Basic residues" evidence="1">
    <location>
        <begin position="326"/>
        <end position="335"/>
    </location>
</feature>
<reference evidence="4" key="1">
    <citation type="journal article" date="2020" name="MBio">
        <title>Horizontal gene transfer to a defensive symbiont with a reduced genome amongst a multipartite beetle microbiome.</title>
        <authorList>
            <person name="Waterworth S.C."/>
            <person name="Florez L.V."/>
            <person name="Rees E.R."/>
            <person name="Hertweck C."/>
            <person name="Kaltenpoth M."/>
            <person name="Kwan J.C."/>
        </authorList>
    </citation>
    <scope>NUCLEOTIDE SEQUENCE [LARGE SCALE GENOMIC DNA]</scope>
</reference>
<feature type="domain" description="TniQ" evidence="2">
    <location>
        <begin position="55"/>
        <end position="155"/>
    </location>
</feature>
<dbReference type="RefSeq" id="WP_278645388.1">
    <property type="nucleotide sequence ID" value="NZ_WNDV01000005.1"/>
</dbReference>
<dbReference type="InterPro" id="IPR009492">
    <property type="entry name" value="TniQ"/>
</dbReference>
<gene>
    <name evidence="3" type="ORF">GAK33_01956</name>
</gene>